<proteinExistence type="inferred from homology"/>
<dbReference type="Pfam" id="PF04303">
    <property type="entry name" value="PrpF"/>
    <property type="match status" value="1"/>
</dbReference>
<protein>
    <recommendedName>
        <fullName evidence="5">PrpF, AcnD-accessory</fullName>
    </recommendedName>
</protein>
<dbReference type="InterPro" id="IPR007400">
    <property type="entry name" value="PrpF-like"/>
</dbReference>
<dbReference type="EMBL" id="LQXA01000025">
    <property type="protein sequence ID" value="KZC95403.1"/>
    <property type="molecule type" value="Genomic_DNA"/>
</dbReference>
<reference evidence="3 4" key="1">
    <citation type="submission" date="2016-01" db="EMBL/GenBank/DDBJ databases">
        <title>Draft genome sequence of Clavibacter michiganensis subsp. tessellarius DOAB 609.</title>
        <authorList>
            <person name="Tambong J.T."/>
        </authorList>
    </citation>
    <scope>NUCLEOTIDE SEQUENCE [LARGE SCALE GENOMIC DNA]</scope>
    <source>
        <strain evidence="3 4">DOAB 609</strain>
    </source>
</reference>
<dbReference type="RefSeq" id="WP_063071257.1">
    <property type="nucleotide sequence ID" value="NZ_LQXA01000025.1"/>
</dbReference>
<dbReference type="SUPFAM" id="SSF54506">
    <property type="entry name" value="Diaminopimelate epimerase-like"/>
    <property type="match status" value="2"/>
</dbReference>
<evidence type="ECO:0008006" key="5">
    <source>
        <dbReference type="Google" id="ProtNLM"/>
    </source>
</evidence>
<keyword evidence="2" id="KW-0413">Isomerase</keyword>
<accession>A0A154V1Z7</accession>
<sequence length="368" mass="37566">MSIPATLMRGGTSKCWLFDRDAVPADRDALAELLIELFGADDPRQLDGVGGGTSVTSKAVIVGRSDEPGIDVDYLFAQVAIGAHVVEWGSNCGNCATAVAQWSVERFELADAGDAATTVRMRNLNTSAVVVAQVAGARDAEVSVPGVRGSGTAVDLAFVDPAGSTTGSLFPTGSVREQLVVDGTAYEVTMADAGAPVVLLAAADLGLPAAATEIEILAAVPLLRRIRAHAAVAMGIAPSVAEAGDAVPKVGVVGPAVDHVTTLGDQVRAADHDVSVRMLSMNAAHPTIGLTSAVALALAAREPGTVLERVGVDPATAPLRLGTLGGPLRAGVEVDSSGTRVLLQRAARRLADSELLTHHEPIPLAPTR</sequence>
<gene>
    <name evidence="3" type="ORF">AWH51_08200</name>
</gene>
<evidence type="ECO:0000256" key="1">
    <source>
        <dbReference type="ARBA" id="ARBA00007673"/>
    </source>
</evidence>
<dbReference type="AlphaFoldDB" id="A0A154V1Z7"/>
<dbReference type="Proteomes" id="UP000076218">
    <property type="component" value="Unassembled WGS sequence"/>
</dbReference>
<dbReference type="STRING" id="31965.AWH51_08200"/>
<evidence type="ECO:0000313" key="3">
    <source>
        <dbReference type="EMBL" id="KZC95403.1"/>
    </source>
</evidence>
<organism evidence="3 4">
    <name type="scientific">Clavibacter tessellarius</name>
    <dbReference type="NCBI Taxonomy" id="31965"/>
    <lineage>
        <taxon>Bacteria</taxon>
        <taxon>Bacillati</taxon>
        <taxon>Actinomycetota</taxon>
        <taxon>Actinomycetes</taxon>
        <taxon>Micrococcales</taxon>
        <taxon>Microbacteriaceae</taxon>
        <taxon>Clavibacter</taxon>
    </lineage>
</organism>
<evidence type="ECO:0000256" key="2">
    <source>
        <dbReference type="ARBA" id="ARBA00023235"/>
    </source>
</evidence>
<dbReference type="Gene3D" id="3.10.310.10">
    <property type="entry name" value="Diaminopimelate Epimerase, Chain A, domain 1"/>
    <property type="match status" value="2"/>
</dbReference>
<name>A0A154V1Z7_9MICO</name>
<evidence type="ECO:0000313" key="4">
    <source>
        <dbReference type="Proteomes" id="UP000076218"/>
    </source>
</evidence>
<dbReference type="OrthoDB" id="9779763at2"/>
<dbReference type="GO" id="GO:0016853">
    <property type="term" value="F:isomerase activity"/>
    <property type="evidence" value="ECO:0007669"/>
    <property type="project" value="UniProtKB-KW"/>
</dbReference>
<comment type="similarity">
    <text evidence="1">Belongs to the PrpF family.</text>
</comment>
<comment type="caution">
    <text evidence="3">The sequence shown here is derived from an EMBL/GenBank/DDBJ whole genome shotgun (WGS) entry which is preliminary data.</text>
</comment>
<dbReference type="PANTHER" id="PTHR43709">
    <property type="entry name" value="ACONITATE ISOMERASE-RELATED"/>
    <property type="match status" value="1"/>
</dbReference>
<dbReference type="PANTHER" id="PTHR43709:SF2">
    <property type="entry name" value="DUF453 DOMAIN PROTEIN (AFU_ORTHOLOGUE AFUA_6G00360)"/>
    <property type="match status" value="1"/>
</dbReference>